<evidence type="ECO:0000256" key="1">
    <source>
        <dbReference type="ARBA" id="ARBA00006499"/>
    </source>
</evidence>
<reference evidence="11" key="2">
    <citation type="submission" date="2023-06" db="EMBL/GenBank/DDBJ databases">
        <authorList>
            <consortium name="Lawrence Berkeley National Laboratory"/>
            <person name="Mondo S.J."/>
            <person name="Hensen N."/>
            <person name="Bonometti L."/>
            <person name="Westerberg I."/>
            <person name="Brannstrom I.O."/>
            <person name="Guillou S."/>
            <person name="Cros-Aarteil S."/>
            <person name="Calhoun S."/>
            <person name="Haridas S."/>
            <person name="Kuo A."/>
            <person name="Pangilinan J."/>
            <person name="Riley R."/>
            <person name="Labutti K."/>
            <person name="Andreopoulos B."/>
            <person name="Lipzen A."/>
            <person name="Chen C."/>
            <person name="Yanf M."/>
            <person name="Daum C."/>
            <person name="Ng V."/>
            <person name="Clum A."/>
            <person name="Steindorff A."/>
            <person name="Ohm R."/>
            <person name="Martin F."/>
            <person name="Silar P."/>
            <person name="Natvig D."/>
            <person name="Lalanne C."/>
            <person name="Gautier V."/>
            <person name="Ament-Velasquez S.L."/>
            <person name="Kruys A."/>
            <person name="Hutchinson M.I."/>
            <person name="Powell A.J."/>
            <person name="Barry K."/>
            <person name="Miller A.N."/>
            <person name="Grigoriev I.V."/>
            <person name="Debuchy R."/>
            <person name="Gladieux P."/>
            <person name="Thoren M.H."/>
            <person name="Johannesson H."/>
        </authorList>
    </citation>
    <scope>NUCLEOTIDE SEQUENCE</scope>
    <source>
        <strain evidence="11">CBS 333.67</strain>
    </source>
</reference>
<dbReference type="GO" id="GO:0006631">
    <property type="term" value="P:fatty acid metabolic process"/>
    <property type="evidence" value="ECO:0007669"/>
    <property type="project" value="UniProtKB-KW"/>
</dbReference>
<gene>
    <name evidence="11" type="ORF">B0T15DRAFT_521301</name>
</gene>
<evidence type="ECO:0000256" key="2">
    <source>
        <dbReference type="ARBA" id="ARBA00012423"/>
    </source>
</evidence>
<evidence type="ECO:0000256" key="5">
    <source>
        <dbReference type="ARBA" id="ARBA00022801"/>
    </source>
</evidence>
<organism evidence="11 12">
    <name type="scientific">Chaetomium strumarium</name>
    <dbReference type="NCBI Taxonomy" id="1170767"/>
    <lineage>
        <taxon>Eukaryota</taxon>
        <taxon>Fungi</taxon>
        <taxon>Dikarya</taxon>
        <taxon>Ascomycota</taxon>
        <taxon>Pezizomycotina</taxon>
        <taxon>Sordariomycetes</taxon>
        <taxon>Sordariomycetidae</taxon>
        <taxon>Sordariales</taxon>
        <taxon>Chaetomiaceae</taxon>
        <taxon>Chaetomium</taxon>
    </lineage>
</organism>
<keyword evidence="6" id="KW-0443">Lipid metabolism</keyword>
<dbReference type="GO" id="GO:0008474">
    <property type="term" value="F:palmitoyl-(protein) hydrolase activity"/>
    <property type="evidence" value="ECO:0007669"/>
    <property type="project" value="UniProtKB-EC"/>
</dbReference>
<keyword evidence="4" id="KW-0719">Serine esterase</keyword>
<sequence>MSSSIIRAAPIVVPATAKHTATVIFAHGLGDTGNGWTVTVQSWRKQGRLDGVKFILPHAPTIPITCNWGTRMPGWFDIHTIDGNVESLRRNEDEKGILESQAYFQELIQTEVDSGVQVVLGGFSQGGAMSILSGLTAKVKLAGIVALSSWLPLSVKFAELVPKPEINKETPIFMGHGDADRVVPTALGTLSYDLLKGLGYNATLKIYPGMPHMTFTEELEDVEAFLVESLRAAEDNEGKSEL</sequence>
<dbReference type="InterPro" id="IPR050565">
    <property type="entry name" value="LYPA1-2/EST-like"/>
</dbReference>
<dbReference type="Gene3D" id="3.40.50.1820">
    <property type="entry name" value="alpha/beta hydrolase"/>
    <property type="match status" value="1"/>
</dbReference>
<reference evidence="11" key="1">
    <citation type="journal article" date="2023" name="Mol. Phylogenet. Evol.">
        <title>Genome-scale phylogeny and comparative genomics of the fungal order Sordariales.</title>
        <authorList>
            <person name="Hensen N."/>
            <person name="Bonometti L."/>
            <person name="Westerberg I."/>
            <person name="Brannstrom I.O."/>
            <person name="Guillou S."/>
            <person name="Cros-Aarteil S."/>
            <person name="Calhoun S."/>
            <person name="Haridas S."/>
            <person name="Kuo A."/>
            <person name="Mondo S."/>
            <person name="Pangilinan J."/>
            <person name="Riley R."/>
            <person name="LaButti K."/>
            <person name="Andreopoulos B."/>
            <person name="Lipzen A."/>
            <person name="Chen C."/>
            <person name="Yan M."/>
            <person name="Daum C."/>
            <person name="Ng V."/>
            <person name="Clum A."/>
            <person name="Steindorff A."/>
            <person name="Ohm R.A."/>
            <person name="Martin F."/>
            <person name="Silar P."/>
            <person name="Natvig D.O."/>
            <person name="Lalanne C."/>
            <person name="Gautier V."/>
            <person name="Ament-Velasquez S.L."/>
            <person name="Kruys A."/>
            <person name="Hutchinson M.I."/>
            <person name="Powell A.J."/>
            <person name="Barry K."/>
            <person name="Miller A.N."/>
            <person name="Grigoriev I.V."/>
            <person name="Debuchy R."/>
            <person name="Gladieux P."/>
            <person name="Hiltunen Thoren M."/>
            <person name="Johannesson H."/>
        </authorList>
    </citation>
    <scope>NUCLEOTIDE SEQUENCE</scope>
    <source>
        <strain evidence="11">CBS 333.67</strain>
    </source>
</reference>
<evidence type="ECO:0000256" key="4">
    <source>
        <dbReference type="ARBA" id="ARBA00022487"/>
    </source>
</evidence>
<evidence type="ECO:0000256" key="9">
    <source>
        <dbReference type="ARBA" id="ARBA00047337"/>
    </source>
</evidence>
<dbReference type="Proteomes" id="UP001273166">
    <property type="component" value="Unassembled WGS sequence"/>
</dbReference>
<dbReference type="EC" id="3.1.2.22" evidence="2"/>
<accession>A0AAJ0M6Z8</accession>
<dbReference type="GO" id="GO:0052689">
    <property type="term" value="F:carboxylic ester hydrolase activity"/>
    <property type="evidence" value="ECO:0007669"/>
    <property type="project" value="UniProtKB-KW"/>
</dbReference>
<dbReference type="InterPro" id="IPR003140">
    <property type="entry name" value="PLipase/COase/thioEstase"/>
</dbReference>
<keyword evidence="5" id="KW-0378">Hydrolase</keyword>
<evidence type="ECO:0000256" key="3">
    <source>
        <dbReference type="ARBA" id="ARBA00014923"/>
    </source>
</evidence>
<evidence type="ECO:0000256" key="6">
    <source>
        <dbReference type="ARBA" id="ARBA00022832"/>
    </source>
</evidence>
<dbReference type="RefSeq" id="XP_062727166.1">
    <property type="nucleotide sequence ID" value="XM_062868554.1"/>
</dbReference>
<keyword evidence="6" id="KW-0276">Fatty acid metabolism</keyword>
<name>A0AAJ0M6Z8_9PEZI</name>
<proteinExistence type="inferred from homology"/>
<comment type="catalytic activity">
    <reaction evidence="9">
        <text>S-hexadecanoyl-L-cysteinyl-[protein] + H2O = L-cysteinyl-[protein] + hexadecanoate + H(+)</text>
        <dbReference type="Rhea" id="RHEA:19233"/>
        <dbReference type="Rhea" id="RHEA-COMP:10131"/>
        <dbReference type="Rhea" id="RHEA-COMP:11032"/>
        <dbReference type="ChEBI" id="CHEBI:7896"/>
        <dbReference type="ChEBI" id="CHEBI:15377"/>
        <dbReference type="ChEBI" id="CHEBI:15378"/>
        <dbReference type="ChEBI" id="CHEBI:29950"/>
        <dbReference type="ChEBI" id="CHEBI:74151"/>
        <dbReference type="EC" id="3.1.2.22"/>
    </reaction>
</comment>
<feature type="domain" description="Phospholipase/carboxylesterase/thioesterase" evidence="10">
    <location>
        <begin position="10"/>
        <end position="226"/>
    </location>
</feature>
<dbReference type="EMBL" id="JAUDZG010000001">
    <property type="protein sequence ID" value="KAK3311386.1"/>
    <property type="molecule type" value="Genomic_DNA"/>
</dbReference>
<dbReference type="GO" id="GO:0005737">
    <property type="term" value="C:cytoplasm"/>
    <property type="evidence" value="ECO:0007669"/>
    <property type="project" value="TreeGrafter"/>
</dbReference>
<evidence type="ECO:0000256" key="8">
    <source>
        <dbReference type="ARBA" id="ARBA00031195"/>
    </source>
</evidence>
<comment type="caution">
    <text evidence="11">The sequence shown here is derived from an EMBL/GenBank/DDBJ whole genome shotgun (WGS) entry which is preliminary data.</text>
</comment>
<protein>
    <recommendedName>
        <fullName evidence="3">Acyl-protein thioesterase 1</fullName>
        <ecNumber evidence="2">3.1.2.22</ecNumber>
    </recommendedName>
    <alternativeName>
        <fullName evidence="8">Palmitoyl-protein hydrolase</fullName>
    </alternativeName>
</protein>
<keyword evidence="12" id="KW-1185">Reference proteome</keyword>
<comment type="function">
    <text evidence="7">Hydrolyzes fatty acids from S-acylated cysteine residues in proteins with a strong preference for palmitoylated G-alpha proteins over other acyl substrates. Mediates the deacylation of G-alpha proteins such as GPA1 in vivo, but has weak or no activity toward palmitoylated Ras proteins. Has weak lysophospholipase activity in vitro; however such activity may not exist in vivo.</text>
</comment>
<dbReference type="SUPFAM" id="SSF53474">
    <property type="entry name" value="alpha/beta-Hydrolases"/>
    <property type="match status" value="1"/>
</dbReference>
<comment type="similarity">
    <text evidence="1">Belongs to the AB hydrolase superfamily. AB hydrolase 2 family.</text>
</comment>
<dbReference type="PANTHER" id="PTHR10655">
    <property type="entry name" value="LYSOPHOSPHOLIPASE-RELATED"/>
    <property type="match status" value="1"/>
</dbReference>
<evidence type="ECO:0000256" key="7">
    <source>
        <dbReference type="ARBA" id="ARBA00029392"/>
    </source>
</evidence>
<dbReference type="GeneID" id="87887383"/>
<dbReference type="PANTHER" id="PTHR10655:SF17">
    <property type="entry name" value="LYSOPHOSPHOLIPASE-LIKE PROTEIN 1"/>
    <property type="match status" value="1"/>
</dbReference>
<evidence type="ECO:0000259" key="10">
    <source>
        <dbReference type="Pfam" id="PF02230"/>
    </source>
</evidence>
<dbReference type="AlphaFoldDB" id="A0AAJ0M6Z8"/>
<evidence type="ECO:0000313" key="12">
    <source>
        <dbReference type="Proteomes" id="UP001273166"/>
    </source>
</evidence>
<evidence type="ECO:0000313" key="11">
    <source>
        <dbReference type="EMBL" id="KAK3311386.1"/>
    </source>
</evidence>
<dbReference type="InterPro" id="IPR029058">
    <property type="entry name" value="AB_hydrolase_fold"/>
</dbReference>
<dbReference type="Pfam" id="PF02230">
    <property type="entry name" value="Abhydrolase_2"/>
    <property type="match status" value="1"/>
</dbReference>